<dbReference type="OrthoDB" id="5600252at2759"/>
<evidence type="ECO:0000313" key="1">
    <source>
        <dbReference type="EMBL" id="KAF9445197.1"/>
    </source>
</evidence>
<name>A0A9P5X8A4_9AGAR</name>
<reference evidence="1" key="1">
    <citation type="submission" date="2020-11" db="EMBL/GenBank/DDBJ databases">
        <authorList>
            <consortium name="DOE Joint Genome Institute"/>
            <person name="Ahrendt S."/>
            <person name="Riley R."/>
            <person name="Andreopoulos W."/>
            <person name="Labutti K."/>
            <person name="Pangilinan J."/>
            <person name="Ruiz-Duenas F.J."/>
            <person name="Barrasa J.M."/>
            <person name="Sanchez-Garcia M."/>
            <person name="Camarero S."/>
            <person name="Miyauchi S."/>
            <person name="Serrano A."/>
            <person name="Linde D."/>
            <person name="Babiker R."/>
            <person name="Drula E."/>
            <person name="Ayuso-Fernandez I."/>
            <person name="Pacheco R."/>
            <person name="Padilla G."/>
            <person name="Ferreira P."/>
            <person name="Barriuso J."/>
            <person name="Kellner H."/>
            <person name="Castanera R."/>
            <person name="Alfaro M."/>
            <person name="Ramirez L."/>
            <person name="Pisabarro A.G."/>
            <person name="Kuo A."/>
            <person name="Tritt A."/>
            <person name="Lipzen A."/>
            <person name="He G."/>
            <person name="Yan M."/>
            <person name="Ng V."/>
            <person name="Cullen D."/>
            <person name="Martin F."/>
            <person name="Rosso M.-N."/>
            <person name="Henrissat B."/>
            <person name="Hibbett D."/>
            <person name="Martinez A.T."/>
            <person name="Grigoriev I.V."/>
        </authorList>
    </citation>
    <scope>NUCLEOTIDE SEQUENCE</scope>
    <source>
        <strain evidence="1">MF-IS2</strain>
    </source>
</reference>
<keyword evidence="2" id="KW-1185">Reference proteome</keyword>
<dbReference type="GO" id="GO:0003723">
    <property type="term" value="F:RNA binding"/>
    <property type="evidence" value="ECO:0007669"/>
    <property type="project" value="TreeGrafter"/>
</dbReference>
<feature type="non-terminal residue" evidence="1">
    <location>
        <position position="164"/>
    </location>
</feature>
<comment type="caution">
    <text evidence="1">The sequence shown here is derived from an EMBL/GenBank/DDBJ whole genome shotgun (WGS) entry which is preliminary data.</text>
</comment>
<dbReference type="Gene3D" id="3.40.50.300">
    <property type="entry name" value="P-loop containing nucleotide triphosphate hydrolases"/>
    <property type="match status" value="1"/>
</dbReference>
<evidence type="ECO:0000313" key="2">
    <source>
        <dbReference type="Proteomes" id="UP000807342"/>
    </source>
</evidence>
<dbReference type="Proteomes" id="UP000807342">
    <property type="component" value="Unassembled WGS sequence"/>
</dbReference>
<accession>A0A9P5X8A4</accession>
<dbReference type="PANTHER" id="PTHR18934">
    <property type="entry name" value="ATP-DEPENDENT RNA HELICASE"/>
    <property type="match status" value="1"/>
</dbReference>
<sequence>MSATINHEVFARYFNGVPVLSIPSITHPKIEDKQMQKWETLRQLYGNDLNHQSLTAVHHVASSKTVDYYLLSSLVAYVIEKHERAGILLFLPGINEIHQCVDAINSCLGTGVANVLPLHANLPIEEQNQVFNKTTKWKIIVATNTSITIDDIVYVIDSGKVKET</sequence>
<dbReference type="InterPro" id="IPR027417">
    <property type="entry name" value="P-loop_NTPase"/>
</dbReference>
<dbReference type="SUPFAM" id="SSF52540">
    <property type="entry name" value="P-loop containing nucleoside triphosphate hydrolases"/>
    <property type="match status" value="1"/>
</dbReference>
<gene>
    <name evidence="1" type="ORF">P691DRAFT_622117</name>
</gene>
<dbReference type="EMBL" id="MU151318">
    <property type="protein sequence ID" value="KAF9445197.1"/>
    <property type="molecule type" value="Genomic_DNA"/>
</dbReference>
<proteinExistence type="predicted"/>
<dbReference type="CDD" id="cd18791">
    <property type="entry name" value="SF2_C_RHA"/>
    <property type="match status" value="1"/>
</dbReference>
<dbReference type="PANTHER" id="PTHR18934:SF267">
    <property type="entry name" value="ATP-DEPENDENT RNA HELICASE YLR419W-RELATED"/>
    <property type="match status" value="1"/>
</dbReference>
<evidence type="ECO:0008006" key="3">
    <source>
        <dbReference type="Google" id="ProtNLM"/>
    </source>
</evidence>
<protein>
    <recommendedName>
        <fullName evidence="3">Helicase C-terminal domain-containing protein</fullName>
    </recommendedName>
</protein>
<dbReference type="AlphaFoldDB" id="A0A9P5X8A4"/>
<dbReference type="GO" id="GO:0004386">
    <property type="term" value="F:helicase activity"/>
    <property type="evidence" value="ECO:0007669"/>
    <property type="project" value="TreeGrafter"/>
</dbReference>
<organism evidence="1 2">
    <name type="scientific">Macrolepiota fuliginosa MF-IS2</name>
    <dbReference type="NCBI Taxonomy" id="1400762"/>
    <lineage>
        <taxon>Eukaryota</taxon>
        <taxon>Fungi</taxon>
        <taxon>Dikarya</taxon>
        <taxon>Basidiomycota</taxon>
        <taxon>Agaricomycotina</taxon>
        <taxon>Agaricomycetes</taxon>
        <taxon>Agaricomycetidae</taxon>
        <taxon>Agaricales</taxon>
        <taxon>Agaricineae</taxon>
        <taxon>Agaricaceae</taxon>
        <taxon>Macrolepiota</taxon>
    </lineage>
</organism>